<dbReference type="Gene3D" id="3.30.300.180">
    <property type="match status" value="1"/>
</dbReference>
<name>A0A174L9U4_9CLOT</name>
<evidence type="ECO:0000313" key="2">
    <source>
        <dbReference type="Proteomes" id="UP000095594"/>
    </source>
</evidence>
<dbReference type="Proteomes" id="UP000095594">
    <property type="component" value="Unassembled WGS sequence"/>
</dbReference>
<sequence>MDKELVDIISDLKNELRVITERINSIERVVLADKKNMTEDQCINKSVEDTGDVGKFFDEVYKNINDHIKYKTWIETNVKTTIIKEDTIIIRCVNSFNYDILKKRYYDLLRKSTKYKVVIEEVK</sequence>
<dbReference type="EMBL" id="CYZX01000030">
    <property type="protein sequence ID" value="CUP18525.1"/>
    <property type="molecule type" value="Genomic_DNA"/>
</dbReference>
<dbReference type="InterPro" id="IPR038454">
    <property type="entry name" value="DnaA_N_sf"/>
</dbReference>
<protein>
    <submittedName>
        <fullName evidence="1">Uncharacterized protein</fullName>
    </submittedName>
</protein>
<reference evidence="1 2" key="1">
    <citation type="submission" date="2015-09" db="EMBL/GenBank/DDBJ databases">
        <authorList>
            <consortium name="Pathogen Informatics"/>
        </authorList>
    </citation>
    <scope>NUCLEOTIDE SEQUENCE [LARGE SCALE GENOMIC DNA]</scope>
    <source>
        <strain evidence="1 2">2789STDY5834856</strain>
    </source>
</reference>
<gene>
    <name evidence="1" type="ORF">ERS852471_03159</name>
</gene>
<dbReference type="RefSeq" id="WP_055268234.1">
    <property type="nucleotide sequence ID" value="NZ_CABIXQ010000030.1"/>
</dbReference>
<accession>A0A174L9U4</accession>
<evidence type="ECO:0000313" key="1">
    <source>
        <dbReference type="EMBL" id="CUP18525.1"/>
    </source>
</evidence>
<proteinExistence type="predicted"/>
<organism evidence="1 2">
    <name type="scientific">Clostridium disporicum</name>
    <dbReference type="NCBI Taxonomy" id="84024"/>
    <lineage>
        <taxon>Bacteria</taxon>
        <taxon>Bacillati</taxon>
        <taxon>Bacillota</taxon>
        <taxon>Clostridia</taxon>
        <taxon>Eubacteriales</taxon>
        <taxon>Clostridiaceae</taxon>
        <taxon>Clostridium</taxon>
    </lineage>
</organism>
<dbReference type="AlphaFoldDB" id="A0A174L9U4"/>